<evidence type="ECO:0000313" key="3">
    <source>
        <dbReference type="Proteomes" id="UP000269221"/>
    </source>
</evidence>
<gene>
    <name evidence="2" type="ORF">DUI87_08239</name>
</gene>
<proteinExistence type="predicted"/>
<dbReference type="EMBL" id="QRBI01000104">
    <property type="protein sequence ID" value="RMC16032.1"/>
    <property type="molecule type" value="Genomic_DNA"/>
</dbReference>
<evidence type="ECO:0000256" key="1">
    <source>
        <dbReference type="SAM" id="MobiDB-lite"/>
    </source>
</evidence>
<protein>
    <submittedName>
        <fullName evidence="2">Uncharacterized protein</fullName>
    </submittedName>
</protein>
<name>A0A3M0KRV8_HIRRU</name>
<comment type="caution">
    <text evidence="2">The sequence shown here is derived from an EMBL/GenBank/DDBJ whole genome shotgun (WGS) entry which is preliminary data.</text>
</comment>
<reference evidence="2 3" key="1">
    <citation type="submission" date="2018-07" db="EMBL/GenBank/DDBJ databases">
        <title>A high quality draft genome assembly of the barn swallow (H. rustica rustica).</title>
        <authorList>
            <person name="Formenti G."/>
            <person name="Chiara M."/>
            <person name="Poveda L."/>
            <person name="Francoijs K.-J."/>
            <person name="Bonisoli-Alquati A."/>
            <person name="Canova L."/>
            <person name="Gianfranceschi L."/>
            <person name="Horner D.S."/>
            <person name="Saino N."/>
        </authorList>
    </citation>
    <scope>NUCLEOTIDE SEQUENCE [LARGE SCALE GENOMIC DNA]</scope>
    <source>
        <strain evidence="2">Chelidonia</strain>
        <tissue evidence="2">Blood</tissue>
    </source>
</reference>
<dbReference type="AlphaFoldDB" id="A0A3M0KRV8"/>
<dbReference type="Proteomes" id="UP000269221">
    <property type="component" value="Unassembled WGS sequence"/>
</dbReference>
<accession>A0A3M0KRV8</accession>
<feature type="region of interest" description="Disordered" evidence="1">
    <location>
        <begin position="29"/>
        <end position="48"/>
    </location>
</feature>
<organism evidence="2 3">
    <name type="scientific">Hirundo rustica rustica</name>
    <dbReference type="NCBI Taxonomy" id="333673"/>
    <lineage>
        <taxon>Eukaryota</taxon>
        <taxon>Metazoa</taxon>
        <taxon>Chordata</taxon>
        <taxon>Craniata</taxon>
        <taxon>Vertebrata</taxon>
        <taxon>Euteleostomi</taxon>
        <taxon>Archelosauria</taxon>
        <taxon>Archosauria</taxon>
        <taxon>Dinosauria</taxon>
        <taxon>Saurischia</taxon>
        <taxon>Theropoda</taxon>
        <taxon>Coelurosauria</taxon>
        <taxon>Aves</taxon>
        <taxon>Neognathae</taxon>
        <taxon>Neoaves</taxon>
        <taxon>Telluraves</taxon>
        <taxon>Australaves</taxon>
        <taxon>Passeriformes</taxon>
        <taxon>Sylvioidea</taxon>
        <taxon>Hirundinidae</taxon>
        <taxon>Hirundo</taxon>
    </lineage>
</organism>
<sequence length="103" mass="11276">MTADSRTIYPRTQQLKRKMEHKGLCTADEQKAEEALPQAASGSSEQGLPILYNKPHLLKPSFRDLSSTFIHTALEKQFLQVGEVGSVEPSEIRQGQGPAPGGE</sequence>
<keyword evidence="3" id="KW-1185">Reference proteome</keyword>
<evidence type="ECO:0000313" key="2">
    <source>
        <dbReference type="EMBL" id="RMC16032.1"/>
    </source>
</evidence>